<comment type="similarity">
    <text evidence="1">Belongs to the putative lipase ROG1 family.</text>
</comment>
<protein>
    <recommendedName>
        <fullName evidence="3">DUF676 domain-containing protein</fullName>
    </recommendedName>
</protein>
<feature type="compositionally biased region" description="Low complexity" evidence="2">
    <location>
        <begin position="471"/>
        <end position="480"/>
    </location>
</feature>
<sequence>MAAAQDDTALAAAAVQEVHLVVLCHGLWGTPANLRHICRSLIKKHPGAYLAPTSDASSRILTEREAERAKKAEEKRKRAQAKGKKPPSDEHAWEQALLEPAQPPEQGSVQLVLLNARSNAERTQDGLDWAAERVRREIDAEVTRLRTKTSPPCHITRFSIIGYSLGGLISRFLIGLLHSRHFFTLVPDSHIPDSVTDAELIKKLRQPPVPVQFVTLATPHLGMLPPTSGFRAFMAYVGARSLSRTGEQLFLRDSGWEGMEEESSEAQTKQNFRRGIIEAMSLPDSLFITALKRFQKVVFYANSVNDPTVPFRTAALYREDPFVVEGLHINIEPDYSGLLRSISYPTEPLPQPTVLERVRKWEVPVFLNPKRNPLRFPLNYLAVPLLPIAFPILLTLILTRFHTESSDSRRRIKELRRLWREERALELELSGSGNDGAAAATSGQNGAPSQRPGLLEDAGRRMSDAPGVSDSAATSGAATPVPAPSTTPQPTSTANGSKSASSKRSWLGTSSSSSTPLSAAEKRKRENEEHLGEQSRIRALLQRVEDQAVDAAEMGDGTVEGNLRRGGDAHHASVSIGAESSNSSITAKHAERFPPIPPSLSKNQPKIFPLQERFIAHFEQALGDKLERRFAYFPKVINSHPIIIVRVPSSELSKMGEGVVRHFVDTFVT</sequence>
<feature type="region of interest" description="Disordered" evidence="2">
    <location>
        <begin position="52"/>
        <end position="91"/>
    </location>
</feature>
<feature type="domain" description="DUF676" evidence="3">
    <location>
        <begin position="109"/>
        <end position="313"/>
    </location>
</feature>
<accession>A0AAN6G7U5</accession>
<evidence type="ECO:0000313" key="5">
    <source>
        <dbReference type="Proteomes" id="UP001176521"/>
    </source>
</evidence>
<comment type="caution">
    <text evidence="4">The sequence shown here is derived from an EMBL/GenBank/DDBJ whole genome shotgun (WGS) entry which is preliminary data.</text>
</comment>
<evidence type="ECO:0000313" key="4">
    <source>
        <dbReference type="EMBL" id="KAK0525438.1"/>
    </source>
</evidence>
<dbReference type="InterPro" id="IPR029058">
    <property type="entry name" value="AB_hydrolase_fold"/>
</dbReference>
<feature type="region of interest" description="Disordered" evidence="2">
    <location>
        <begin position="429"/>
        <end position="536"/>
    </location>
</feature>
<evidence type="ECO:0000259" key="3">
    <source>
        <dbReference type="Pfam" id="PF05057"/>
    </source>
</evidence>
<gene>
    <name evidence="4" type="ORF">OC842_005499</name>
</gene>
<dbReference type="PANTHER" id="PTHR12482">
    <property type="entry name" value="LIPASE ROG1-RELATED-RELATED"/>
    <property type="match status" value="1"/>
</dbReference>
<proteinExistence type="inferred from homology"/>
<dbReference type="InterPro" id="IPR007751">
    <property type="entry name" value="DUF676_lipase-like"/>
</dbReference>
<dbReference type="Gene3D" id="3.40.50.1820">
    <property type="entry name" value="alpha/beta hydrolase"/>
    <property type="match status" value="1"/>
</dbReference>
<dbReference type="AlphaFoldDB" id="A0AAN6G7U5"/>
<feature type="compositionally biased region" description="Basic and acidic residues" evidence="2">
    <location>
        <begin position="61"/>
        <end position="76"/>
    </location>
</feature>
<keyword evidence="5" id="KW-1185">Reference proteome</keyword>
<feature type="compositionally biased region" description="Basic and acidic residues" evidence="2">
    <location>
        <begin position="520"/>
        <end position="536"/>
    </location>
</feature>
<name>A0AAN6G7U5_9BASI</name>
<dbReference type="Proteomes" id="UP001176521">
    <property type="component" value="Unassembled WGS sequence"/>
</dbReference>
<dbReference type="InterPro" id="IPR044294">
    <property type="entry name" value="Lipase-like"/>
</dbReference>
<feature type="compositionally biased region" description="Low complexity" evidence="2">
    <location>
        <begin position="502"/>
        <end position="518"/>
    </location>
</feature>
<dbReference type="EMBL" id="JAPDMQ010000398">
    <property type="protein sequence ID" value="KAK0525438.1"/>
    <property type="molecule type" value="Genomic_DNA"/>
</dbReference>
<reference evidence="4" key="1">
    <citation type="journal article" date="2023" name="PhytoFront">
        <title>Draft Genome Resources of Seven Strains of Tilletia horrida, Causal Agent of Kernel Smut of Rice.</title>
        <authorList>
            <person name="Khanal S."/>
            <person name="Antony Babu S."/>
            <person name="Zhou X.G."/>
        </authorList>
    </citation>
    <scope>NUCLEOTIDE SEQUENCE</scope>
    <source>
        <strain evidence="4">TX3</strain>
    </source>
</reference>
<organism evidence="4 5">
    <name type="scientific">Tilletia horrida</name>
    <dbReference type="NCBI Taxonomy" id="155126"/>
    <lineage>
        <taxon>Eukaryota</taxon>
        <taxon>Fungi</taxon>
        <taxon>Dikarya</taxon>
        <taxon>Basidiomycota</taxon>
        <taxon>Ustilaginomycotina</taxon>
        <taxon>Exobasidiomycetes</taxon>
        <taxon>Tilletiales</taxon>
        <taxon>Tilletiaceae</taxon>
        <taxon>Tilletia</taxon>
    </lineage>
</organism>
<dbReference type="Pfam" id="PF05057">
    <property type="entry name" value="DUF676"/>
    <property type="match status" value="1"/>
</dbReference>
<evidence type="ECO:0000256" key="2">
    <source>
        <dbReference type="SAM" id="MobiDB-lite"/>
    </source>
</evidence>
<dbReference type="PANTHER" id="PTHR12482:SF62">
    <property type="entry name" value="LIPASE ROG1-RELATED"/>
    <property type="match status" value="1"/>
</dbReference>
<evidence type="ECO:0000256" key="1">
    <source>
        <dbReference type="ARBA" id="ARBA00007920"/>
    </source>
</evidence>
<dbReference type="SUPFAM" id="SSF53474">
    <property type="entry name" value="alpha/beta-Hydrolases"/>
    <property type="match status" value="1"/>
</dbReference>